<evidence type="ECO:0000256" key="1">
    <source>
        <dbReference type="ARBA" id="ARBA00022741"/>
    </source>
</evidence>
<name>A0ABU7R1M7_9FLAO</name>
<evidence type="ECO:0000256" key="2">
    <source>
        <dbReference type="ARBA" id="ARBA00022840"/>
    </source>
</evidence>
<evidence type="ECO:0000313" key="5">
    <source>
        <dbReference type="EMBL" id="MEE6128713.1"/>
    </source>
</evidence>
<evidence type="ECO:0000259" key="4">
    <source>
        <dbReference type="PROSITE" id="PS51194"/>
    </source>
</evidence>
<keyword evidence="2" id="KW-0067">ATP-binding</keyword>
<dbReference type="InterPro" id="IPR052511">
    <property type="entry name" value="ATP-dep_Helicase"/>
</dbReference>
<organism evidence="5 6">
    <name type="scientific">Chryseobacterium arthrosphaerae</name>
    <dbReference type="NCBI Taxonomy" id="651561"/>
    <lineage>
        <taxon>Bacteria</taxon>
        <taxon>Pseudomonadati</taxon>
        <taxon>Bacteroidota</taxon>
        <taxon>Flavobacteriia</taxon>
        <taxon>Flavobacteriales</taxon>
        <taxon>Weeksellaceae</taxon>
        <taxon>Chryseobacterium group</taxon>
        <taxon>Chryseobacterium</taxon>
    </lineage>
</organism>
<keyword evidence="6" id="KW-1185">Reference proteome</keyword>
<feature type="domain" description="Helicase C-terminal" evidence="4">
    <location>
        <begin position="240"/>
        <end position="396"/>
    </location>
</feature>
<evidence type="ECO:0000259" key="3">
    <source>
        <dbReference type="PROSITE" id="PS51192"/>
    </source>
</evidence>
<proteinExistence type="predicted"/>
<dbReference type="SMART" id="SM00487">
    <property type="entry name" value="DEXDc"/>
    <property type="match status" value="1"/>
</dbReference>
<dbReference type="Proteomes" id="UP001350005">
    <property type="component" value="Unassembled WGS sequence"/>
</dbReference>
<dbReference type="InterPro" id="IPR011545">
    <property type="entry name" value="DEAD/DEAH_box_helicase_dom"/>
</dbReference>
<keyword evidence="1" id="KW-0547">Nucleotide-binding</keyword>
<reference evidence="5 6" key="1">
    <citation type="submission" date="2024-01" db="EMBL/GenBank/DDBJ databases">
        <title>Whole genome of Chryseobacterium arthrosphaerae NNCa 2741.</title>
        <authorList>
            <person name="Boriskina E.V."/>
            <person name="Gordinskaya N.A."/>
            <person name="Kropotov V.S."/>
            <person name="Alekseeva A.E."/>
            <person name="Makhova M.A."/>
            <person name="Kryazhev D.V."/>
            <person name="Shkurkina I.S."/>
        </authorList>
    </citation>
    <scope>NUCLEOTIDE SEQUENCE [LARGE SCALE GENOMIC DNA]</scope>
    <source>
        <strain evidence="5 6">NNCa 2741</strain>
    </source>
</reference>
<dbReference type="PANTHER" id="PTHR47962:SF5">
    <property type="entry name" value="ATP-DEPENDENT HELICASE LHR-RELATED"/>
    <property type="match status" value="1"/>
</dbReference>
<dbReference type="Gene3D" id="3.40.50.300">
    <property type="entry name" value="P-loop containing nucleotide triphosphate hydrolases"/>
    <property type="match status" value="2"/>
</dbReference>
<evidence type="ECO:0000313" key="6">
    <source>
        <dbReference type="Proteomes" id="UP001350005"/>
    </source>
</evidence>
<accession>A0ABU7R1M7</accession>
<dbReference type="PANTHER" id="PTHR47962">
    <property type="entry name" value="ATP-DEPENDENT HELICASE LHR-RELATED-RELATED"/>
    <property type="match status" value="1"/>
</dbReference>
<dbReference type="SUPFAM" id="SSF52540">
    <property type="entry name" value="P-loop containing nucleoside triphosphate hydrolases"/>
    <property type="match status" value="1"/>
</dbReference>
<dbReference type="Pfam" id="PF00270">
    <property type="entry name" value="DEAD"/>
    <property type="match status" value="1"/>
</dbReference>
<dbReference type="InterPro" id="IPR001650">
    <property type="entry name" value="Helicase_C-like"/>
</dbReference>
<dbReference type="EMBL" id="JAZGJU010000032">
    <property type="protein sequence ID" value="MEE6128713.1"/>
    <property type="molecule type" value="Genomic_DNA"/>
</dbReference>
<feature type="domain" description="Helicase ATP-binding" evidence="3">
    <location>
        <begin position="32"/>
        <end position="210"/>
    </location>
</feature>
<comment type="caution">
    <text evidence="5">The sequence shown here is derived from an EMBL/GenBank/DDBJ whole genome shotgun (WGS) entry which is preliminary data.</text>
</comment>
<dbReference type="Pfam" id="PF00271">
    <property type="entry name" value="Helicase_C"/>
    <property type="match status" value="1"/>
</dbReference>
<dbReference type="PROSITE" id="PS51192">
    <property type="entry name" value="HELICASE_ATP_BIND_1"/>
    <property type="match status" value="1"/>
</dbReference>
<dbReference type="InterPro" id="IPR027417">
    <property type="entry name" value="P-loop_NTPase"/>
</dbReference>
<dbReference type="SMART" id="SM00490">
    <property type="entry name" value="HELICc"/>
    <property type="match status" value="1"/>
</dbReference>
<gene>
    <name evidence="5" type="ORF">V2E39_15055</name>
</gene>
<dbReference type="PROSITE" id="PS51194">
    <property type="entry name" value="HELICASE_CTER"/>
    <property type="match status" value="1"/>
</dbReference>
<dbReference type="InterPro" id="IPR014001">
    <property type="entry name" value="Helicase_ATP-bd"/>
</dbReference>
<dbReference type="GO" id="GO:0004386">
    <property type="term" value="F:helicase activity"/>
    <property type="evidence" value="ECO:0007669"/>
    <property type="project" value="UniProtKB-KW"/>
</dbReference>
<keyword evidence="5" id="KW-0347">Helicase</keyword>
<dbReference type="RefSeq" id="WP_241310472.1">
    <property type="nucleotide sequence ID" value="NZ_JAKYXJ010000009.1"/>
</dbReference>
<keyword evidence="5" id="KW-0378">Hydrolase</keyword>
<protein>
    <submittedName>
        <fullName evidence="5">DEAD/DEAH box helicase</fullName>
    </submittedName>
</protein>
<sequence length="725" mass="83221">MTAFNLLSEPIRKYIRDKKWESLRKIQEAAIQRIITTDNNYVLISRTASGKTEAAFLPVLSKINFKETGVKVLYISPLIALINDQFTRVESLCEYLDVRVTKWHGEAAKGAKDRLLKNPEGIVLITPESLEAMFVNKPYNIKHLFSTLDYIVIDEIHSFLGSDRGTQLQSLLNRLQKVNTKKISIVGLSATVSDANQYIELKNFLGDPDQTKIIRDTTPKPINVVFKYFENGINELPVELLEDLYEQTKNSKVLIFPNFRGRVEEVSVKLRKESERKGGHKNYFSHHSSVDKEVREDIEKFAKEDTSHQKFCISCTSTLELGIDIGSVDEVVQIDSTNSIASLIQRVGRSGRREGKASNLSLYATEKWSLLQSLACWQLYKEQYIEPIAIIEKPYDILVHQLLSIIKGRLGITLDHLCREILTNNTFRYIRPEETEEIIHYLVETDLVEKLGSELIIGVEGEKIVNNKDFYSVFSTETFLKVSNNGNKIGELPLSFQLKKDENVFLAARIWKIIDVDFKSKKVNVIPAKDGKKPLFFGSSGDTADKIREKMLEILINEDKIEGMSQNGENIIGILRKKFSICNIKNISNERPLLISNNHLRFYSFTSSGINRTIKFLLNMEDVKCQYSEQSSSFDLKSDTIEDLQNLRDSFKLNMKKIASKRDVDIALAAELENNPVLLDFSKWGKYLPKHYQIELLKEKYFDFEGCYTYLQNLNFIENQPEIYS</sequence>